<gene>
    <name evidence="3" type="ORF">FBGL_01390</name>
    <name evidence="2" type="ORF">FGL01_01130</name>
    <name evidence="4" type="ORF">SAMN05192550_1629</name>
</gene>
<evidence type="ECO:0000313" key="6">
    <source>
        <dbReference type="Proteomes" id="UP000182367"/>
    </source>
</evidence>
<evidence type="ECO:0000259" key="1">
    <source>
        <dbReference type="PROSITE" id="PS50093"/>
    </source>
</evidence>
<feature type="domain" description="PKD" evidence="1">
    <location>
        <begin position="375"/>
        <end position="438"/>
    </location>
</feature>
<dbReference type="OrthoDB" id="9765926at2"/>
<dbReference type="Proteomes" id="UP000182367">
    <property type="component" value="Unassembled WGS sequence"/>
</dbReference>
<dbReference type="InterPro" id="IPR013783">
    <property type="entry name" value="Ig-like_fold"/>
</dbReference>
<keyword evidence="6" id="KW-1185">Reference proteome</keyword>
<proteinExistence type="predicted"/>
<evidence type="ECO:0000313" key="3">
    <source>
        <dbReference type="EMBL" id="OCB74650.1"/>
    </source>
</evidence>
<dbReference type="Pfam" id="PF18911">
    <property type="entry name" value="PKD_4"/>
    <property type="match status" value="1"/>
</dbReference>
<comment type="caution">
    <text evidence="3">The sequence shown here is derived from an EMBL/GenBank/DDBJ whole genome shotgun (WGS) entry which is preliminary data.</text>
</comment>
<dbReference type="InterPro" id="IPR022409">
    <property type="entry name" value="PKD/Chitinase_dom"/>
</dbReference>
<dbReference type="InterPro" id="IPR000601">
    <property type="entry name" value="PKD_dom"/>
</dbReference>
<evidence type="ECO:0000313" key="7">
    <source>
        <dbReference type="Proteomes" id="UP000321579"/>
    </source>
</evidence>
<reference evidence="5" key="1">
    <citation type="submission" date="2016-03" db="EMBL/GenBank/DDBJ databases">
        <title>Draft genome sequence of Paenibacillus glacialis DSM 22343.</title>
        <authorList>
            <person name="Shin S.-K."/>
            <person name="Yi H."/>
        </authorList>
    </citation>
    <scope>NUCLEOTIDE SEQUENCE [LARGE SCALE GENOMIC DNA]</scope>
    <source>
        <strain evidence="5">NBRC 105008</strain>
    </source>
</reference>
<sequence length="1266" mass="139801">MKNICSLFFSLIFSFVTYSQQEASNWYFGDQAGIKFHPDGSVTPLTDGALVTTEGCASISNDNGDLLFYTDGITVWNKKHQIMQNGTGLMGHSSSSQSATIVRKPGSTNLYYVFTLDYQANENGFRYSIIDISLDGGLGGVTNEKNVLIYTPSDEKIAIVKHKNENDYWVVTHGWNSNTFYSYLLSSSGLSSTAVASNCGIIISGKTSTVWGYMKVSPDGSKLAMAHAPIGAELFDFDNTTGIVSNPNLIYTETGSYGVEFSPNSTVLYISNFFAFPYIIMQYDLSRYPITSVKLTNPEDRFQIGALQLGPNNKIYIAKSSNKLGVINNPNNIGTACDIQMNAIDLAGRNCRLGLPPFVSSFFYNPEIKLNNSCVNQNVDFTLADVKNITEATWDFGDGNTSTSINPTHIYTTAETFTVSVTTITDNGTKTKTRDITISDVPTATKPQDLLICDSNNDGFYTFDLTTQNTAILNGQDLNLYNVNYFTNNMFISTPNAYTNNVQYRKQTIVAEVSNKANGSCKNVTSFEIAVFEAPRPSTVIQKISSCDNISIGTDTDGKVIFDLTQRATTILNGQSSNQFTLSYYKDLALTQIITTPTAYANTNTSETIYVKMINKDNPDCFATTSFSIEVLPLPVITNMVDLKQCDDDTDGFSVFNLEEAINKITTNATTETIVFYKSLTDAQNNNNPITNPTTYNNNIVSNDVTYAKVTNQNGCYRIAQLNLIVTTTQIPLNFSKVFTECDDAVLGTNTDGITSFDFSNVTNEIQNIFPAGQPLIITYYRNSADALAEKNAIIDISNYRNIGYPNTQKIYIRVDNQANNDCIGLGNHITLNVERIPIVQGLTQIHCDDNKDGKFAFDTSNLQTKLLNSLTDVTVTYFDENNVKLLSPLPNPFLTASQTLKVIVTNNTTKACSYNSTIKFVVDVLPEAFPVPTNLTTTCDDETDPVLQDGKYAFDTSTFEKTILGTQTGMIVKYFDQNNNALPSPLPTPFVTTTQNVKVEVINPVNPTCTATLTLPFIINPIPKIALISNEIICSNLPTFTKDLNAGLLDNSLIKDYTYEWSYNGTPLITEKNYTLTVDKTGLYTVKVSNNQGCSRIKTITVTASDIAEITNINIKDLAESNSITISTTGPGDYVYSLDDENGSYQKENVFTNVNAGIHTLFVKDLNGCGIRQKEVAVLGIPLFFTPNNDGYNDYWNIKGVNTSFNTKTIIYIYDRYGKLVKQISPLTQGWDGTFNGQQMPASDYWYSIQLEDSRVIKGHFSLKR</sequence>
<dbReference type="SMART" id="SM00089">
    <property type="entry name" value="PKD"/>
    <property type="match status" value="2"/>
</dbReference>
<evidence type="ECO:0000313" key="4">
    <source>
        <dbReference type="EMBL" id="SDJ09142.1"/>
    </source>
</evidence>
<dbReference type="PROSITE" id="PS50093">
    <property type="entry name" value="PKD"/>
    <property type="match status" value="1"/>
</dbReference>
<dbReference type="AlphaFoldDB" id="A0A1B9DY93"/>
<dbReference type="CDD" id="cd00146">
    <property type="entry name" value="PKD"/>
    <property type="match status" value="1"/>
</dbReference>
<dbReference type="InterPro" id="IPR026341">
    <property type="entry name" value="T9SS_type_B"/>
</dbReference>
<dbReference type="NCBIfam" id="TIGR04131">
    <property type="entry name" value="Bac_Flav_CTERM"/>
    <property type="match status" value="1"/>
</dbReference>
<reference evidence="3" key="2">
    <citation type="submission" date="2016-03" db="EMBL/GenBank/DDBJ databases">
        <authorList>
            <person name="Ploux O."/>
        </authorList>
    </citation>
    <scope>NUCLEOTIDE SEQUENCE</scope>
    <source>
        <strain evidence="3">NBRC 105008</strain>
    </source>
</reference>
<dbReference type="EMBL" id="LVEO01000002">
    <property type="protein sequence ID" value="OCB74650.1"/>
    <property type="molecule type" value="Genomic_DNA"/>
</dbReference>
<dbReference type="SUPFAM" id="SSF49299">
    <property type="entry name" value="PKD domain"/>
    <property type="match status" value="2"/>
</dbReference>
<dbReference type="Proteomes" id="UP000321579">
    <property type="component" value="Unassembled WGS sequence"/>
</dbReference>
<dbReference type="EMBL" id="BJVF01000001">
    <property type="protein sequence ID" value="GEL09374.1"/>
    <property type="molecule type" value="Genomic_DNA"/>
</dbReference>
<evidence type="ECO:0000313" key="2">
    <source>
        <dbReference type="EMBL" id="GEL09374.1"/>
    </source>
</evidence>
<dbReference type="EMBL" id="FNEO01000001">
    <property type="protein sequence ID" value="SDJ09142.1"/>
    <property type="molecule type" value="Genomic_DNA"/>
</dbReference>
<dbReference type="Pfam" id="PF13585">
    <property type="entry name" value="CHU_C"/>
    <property type="match status" value="1"/>
</dbReference>
<dbReference type="STRING" id="551990.SAMN05192550_1629"/>
<dbReference type="Proteomes" id="UP000093226">
    <property type="component" value="Unassembled WGS sequence"/>
</dbReference>
<reference evidence="4 6" key="3">
    <citation type="submission" date="2016-10" db="EMBL/GenBank/DDBJ databases">
        <authorList>
            <person name="Varghese N."/>
            <person name="Submissions S."/>
        </authorList>
    </citation>
    <scope>NUCLEOTIDE SEQUENCE [LARGE SCALE GENOMIC DNA]</scope>
    <source>
        <strain evidence="4 6">Gm-149</strain>
    </source>
</reference>
<organism evidence="3 5">
    <name type="scientific">Flavobacterium glycines</name>
    <dbReference type="NCBI Taxonomy" id="551990"/>
    <lineage>
        <taxon>Bacteria</taxon>
        <taxon>Pseudomonadati</taxon>
        <taxon>Bacteroidota</taxon>
        <taxon>Flavobacteriia</taxon>
        <taxon>Flavobacteriales</taxon>
        <taxon>Flavobacteriaceae</taxon>
        <taxon>Flavobacterium</taxon>
    </lineage>
</organism>
<accession>A0A1B9DY93</accession>
<dbReference type="SUPFAM" id="SSF82171">
    <property type="entry name" value="DPP6 N-terminal domain-like"/>
    <property type="match status" value="1"/>
</dbReference>
<dbReference type="Gene3D" id="2.60.40.10">
    <property type="entry name" value="Immunoglobulins"/>
    <property type="match status" value="1"/>
</dbReference>
<dbReference type="RefSeq" id="WP_066324148.1">
    <property type="nucleotide sequence ID" value="NZ_BJVF01000001.1"/>
</dbReference>
<evidence type="ECO:0000313" key="5">
    <source>
        <dbReference type="Proteomes" id="UP000093226"/>
    </source>
</evidence>
<name>A0A1B9DY93_9FLAO</name>
<dbReference type="InterPro" id="IPR035986">
    <property type="entry name" value="PKD_dom_sf"/>
</dbReference>
<protein>
    <submittedName>
        <fullName evidence="4">Gliding motility-associated C-terminal domain-containing protein</fullName>
    </submittedName>
    <submittedName>
        <fullName evidence="2">T9SS C-terminal target domain-containing protein</fullName>
    </submittedName>
</protein>
<reference evidence="2 7" key="4">
    <citation type="submission" date="2019-07" db="EMBL/GenBank/DDBJ databases">
        <title>Whole genome shotgun sequence of Flavobacterium glycines NBRC 105008.</title>
        <authorList>
            <person name="Hosoyama A."/>
            <person name="Uohara A."/>
            <person name="Ohji S."/>
            <person name="Ichikawa N."/>
        </authorList>
    </citation>
    <scope>NUCLEOTIDE SEQUENCE [LARGE SCALE GENOMIC DNA]</scope>
    <source>
        <strain evidence="2 7">NBRC 105008</strain>
    </source>
</reference>